<proteinExistence type="predicted"/>
<organism evidence="2 3">
    <name type="scientific">Caerostris darwini</name>
    <dbReference type="NCBI Taxonomy" id="1538125"/>
    <lineage>
        <taxon>Eukaryota</taxon>
        <taxon>Metazoa</taxon>
        <taxon>Ecdysozoa</taxon>
        <taxon>Arthropoda</taxon>
        <taxon>Chelicerata</taxon>
        <taxon>Arachnida</taxon>
        <taxon>Araneae</taxon>
        <taxon>Araneomorphae</taxon>
        <taxon>Entelegynae</taxon>
        <taxon>Araneoidea</taxon>
        <taxon>Araneidae</taxon>
        <taxon>Caerostris</taxon>
    </lineage>
</organism>
<evidence type="ECO:0000256" key="1">
    <source>
        <dbReference type="SAM" id="MobiDB-lite"/>
    </source>
</evidence>
<dbReference type="Proteomes" id="UP001054837">
    <property type="component" value="Unassembled WGS sequence"/>
</dbReference>
<feature type="compositionally biased region" description="Basic and acidic residues" evidence="1">
    <location>
        <begin position="166"/>
        <end position="191"/>
    </location>
</feature>
<comment type="caution">
    <text evidence="2">The sequence shown here is derived from an EMBL/GenBank/DDBJ whole genome shotgun (WGS) entry which is preliminary data.</text>
</comment>
<feature type="region of interest" description="Disordered" evidence="1">
    <location>
        <begin position="161"/>
        <end position="206"/>
    </location>
</feature>
<evidence type="ECO:0000313" key="2">
    <source>
        <dbReference type="EMBL" id="GIY28989.1"/>
    </source>
</evidence>
<name>A0AAV4S7T4_9ARAC</name>
<sequence length="310" mass="36422">MDMWCGTQLQKCLYYIPGQTGFSPEFVQPRGRSYYHQAHRGTNYDDDCRPRYAQTRLPPGIKLELRQLNLERGDSGYLKCTSCTYDRYVRPAGLPSREPWQTQLEAEDEALGRERHRTRDFRDDCHHRHRNLNVNVEWKPLKFEKGDSDYEKLSDLYVRPAGLPSREMKPDTNLERPPKQEEKVQHSTKERRYSRHKAHFPPCHPHYEGYRNVGNMNGYNKHQAIRGNYDLEKQQVSACVHLPNKQNTKRSYHNTCHIKPHSDYAKSRYYCPDERPSKEFKKNSCSCKCSTKPRAVPDFAGFLAGVRLAI</sequence>
<dbReference type="EMBL" id="BPLQ01007249">
    <property type="protein sequence ID" value="GIY28989.1"/>
    <property type="molecule type" value="Genomic_DNA"/>
</dbReference>
<reference evidence="2 3" key="1">
    <citation type="submission" date="2021-06" db="EMBL/GenBank/DDBJ databases">
        <title>Caerostris darwini draft genome.</title>
        <authorList>
            <person name="Kono N."/>
            <person name="Arakawa K."/>
        </authorList>
    </citation>
    <scope>NUCLEOTIDE SEQUENCE [LARGE SCALE GENOMIC DNA]</scope>
</reference>
<protein>
    <submittedName>
        <fullName evidence="2">Uncharacterized protein</fullName>
    </submittedName>
</protein>
<gene>
    <name evidence="2" type="ORF">CDAR_79181</name>
</gene>
<keyword evidence="3" id="KW-1185">Reference proteome</keyword>
<dbReference type="AlphaFoldDB" id="A0AAV4S7T4"/>
<accession>A0AAV4S7T4</accession>
<evidence type="ECO:0000313" key="3">
    <source>
        <dbReference type="Proteomes" id="UP001054837"/>
    </source>
</evidence>